<dbReference type="Pfam" id="PF20256">
    <property type="entry name" value="MoCoBD_2"/>
    <property type="match status" value="1"/>
</dbReference>
<dbReference type="SUPFAM" id="SSF54665">
    <property type="entry name" value="CO dehydrogenase molybdoprotein N-domain-like"/>
    <property type="match status" value="1"/>
</dbReference>
<dbReference type="Gene3D" id="3.30.365.10">
    <property type="entry name" value="Aldehyde oxidase/xanthine dehydrogenase, molybdopterin binding domain"/>
    <property type="match status" value="4"/>
</dbReference>
<proteinExistence type="predicted"/>
<dbReference type="PANTHER" id="PTHR11908">
    <property type="entry name" value="XANTHINE DEHYDROGENASE"/>
    <property type="match status" value="1"/>
</dbReference>
<name>A0ABT8R166_9BACT</name>
<dbReference type="InterPro" id="IPR036856">
    <property type="entry name" value="Ald_Oxase/Xan_DH_a/b_sf"/>
</dbReference>
<dbReference type="InterPro" id="IPR008274">
    <property type="entry name" value="AldOxase/xan_DH_MoCoBD1"/>
</dbReference>
<dbReference type="RefSeq" id="WP_302036635.1">
    <property type="nucleotide sequence ID" value="NZ_JAUKPO010000002.1"/>
</dbReference>
<evidence type="ECO:0000313" key="3">
    <source>
        <dbReference type="Proteomes" id="UP001168528"/>
    </source>
</evidence>
<dbReference type="SUPFAM" id="SSF56003">
    <property type="entry name" value="Molybdenum cofactor-binding domain"/>
    <property type="match status" value="1"/>
</dbReference>
<protein>
    <submittedName>
        <fullName evidence="2">Xanthine dehydrogenase family protein molybdopterin-binding subunit</fullName>
    </submittedName>
</protein>
<dbReference type="InterPro" id="IPR046867">
    <property type="entry name" value="AldOxase/xan_DH_MoCoBD2"/>
</dbReference>
<gene>
    <name evidence="2" type="ORF">Q0590_06220</name>
</gene>
<dbReference type="InterPro" id="IPR000674">
    <property type="entry name" value="Ald_Oxase/Xan_DH_a/b"/>
</dbReference>
<organism evidence="2 3">
    <name type="scientific">Rhodocytophaga aerolata</name>
    <dbReference type="NCBI Taxonomy" id="455078"/>
    <lineage>
        <taxon>Bacteria</taxon>
        <taxon>Pseudomonadati</taxon>
        <taxon>Bacteroidota</taxon>
        <taxon>Cytophagia</taxon>
        <taxon>Cytophagales</taxon>
        <taxon>Rhodocytophagaceae</taxon>
        <taxon>Rhodocytophaga</taxon>
    </lineage>
</organism>
<reference evidence="2" key="1">
    <citation type="submission" date="2023-07" db="EMBL/GenBank/DDBJ databases">
        <title>The genome sequence of Rhodocytophaga aerolata KACC 12507.</title>
        <authorList>
            <person name="Zhang X."/>
        </authorList>
    </citation>
    <scope>NUCLEOTIDE SEQUENCE</scope>
    <source>
        <strain evidence="2">KACC 12507</strain>
    </source>
</reference>
<comment type="caution">
    <text evidence="2">The sequence shown here is derived from an EMBL/GenBank/DDBJ whole genome shotgun (WGS) entry which is preliminary data.</text>
</comment>
<dbReference type="Pfam" id="PF01315">
    <property type="entry name" value="Ald_Xan_dh_C"/>
    <property type="match status" value="1"/>
</dbReference>
<dbReference type="Gene3D" id="3.90.1170.50">
    <property type="entry name" value="Aldehyde oxidase/xanthine dehydrogenase, a/b hammerhead"/>
    <property type="match status" value="1"/>
</dbReference>
<sequence length="741" mass="80443">MEKAFIKKVQIGDAMDRVDARLKVSGAARYAAEYTLKSVVYGVLVTSTIAKGSIKEMDTRAAEKAPGVLAIINHKNAPKVPGHQAGTDNEGSRVYGQEFRLFYDNKIYHNDQPIALAIASTPEQAEHAASLIKVHYAQEKHQTNSKANTSNAITPARGKDYSRGTAYAFKNAPVNLELEYGTPIQVHNPMEPHATTAVWEGATKVTVYNKTQATKLSQQEIMKAFDLKEENVQAISPFVGGAFGSSSRVWPQEMAAIMGAKVTGKPVKVALKRDQVFNMVGYRPRSIQKIGIGATAEGILTGITHEAFTSTSQYEQFTERIVDPTKTLYNCPNLNTAYKLIPLDMSTPCWTRGPGETSGSFALESAMDELAYALNIDPLALRLKNYAPSDPEKNLPWSSNYLKECYQMGADRFGWNKRTPTPGSMRKDEWQVGMGMAAGIYKSERDAASAIATVLANGSVVVQSAVADVGPGSATIFTQIAADVLAMDVKQVTFEWGNSKLPKAPGQFGSHTTASVGSAIYEVCTLLKKKLQELAITMPNSELARAQQNDLVVEEGTVGLKNKQIQLSYADILKSHALPQVQVSTESKGGGPEQEKYSGKSFCANFVEVRVHSLTGEVRVNRVVSAVDCGRVVNKKTATSQVYGSITWGIGIALMEEAKLDHRYGRHLNNDLAEYHVPTCADVPPIEVLFVDKPDPVIDPMGAKGIGEIPLVGFSAAIANAVYHATGKRIRELPITPDKLL</sequence>
<dbReference type="Proteomes" id="UP001168528">
    <property type="component" value="Unassembled WGS sequence"/>
</dbReference>
<dbReference type="InterPro" id="IPR037165">
    <property type="entry name" value="AldOxase/xan_DH_Mopterin-bd_sf"/>
</dbReference>
<dbReference type="PANTHER" id="PTHR11908:SF153">
    <property type="entry name" value="DEHYDROGENASE"/>
    <property type="match status" value="1"/>
</dbReference>
<evidence type="ECO:0000313" key="2">
    <source>
        <dbReference type="EMBL" id="MDO1445837.1"/>
    </source>
</evidence>
<dbReference type="InterPro" id="IPR016208">
    <property type="entry name" value="Ald_Oxase/xanthine_DH-like"/>
</dbReference>
<evidence type="ECO:0000259" key="1">
    <source>
        <dbReference type="SMART" id="SM01008"/>
    </source>
</evidence>
<feature type="domain" description="Aldehyde oxidase/xanthine dehydrogenase a/b hammerhead" evidence="1">
    <location>
        <begin position="25"/>
        <end position="140"/>
    </location>
</feature>
<keyword evidence="3" id="KW-1185">Reference proteome</keyword>
<accession>A0ABT8R166</accession>
<dbReference type="SMART" id="SM01008">
    <property type="entry name" value="Ald_Xan_dh_C"/>
    <property type="match status" value="1"/>
</dbReference>
<dbReference type="Pfam" id="PF02738">
    <property type="entry name" value="MoCoBD_1"/>
    <property type="match status" value="1"/>
</dbReference>
<dbReference type="EMBL" id="JAUKPO010000002">
    <property type="protein sequence ID" value="MDO1445837.1"/>
    <property type="molecule type" value="Genomic_DNA"/>
</dbReference>